<sequence>MSHTAATLPLKPATSAQAPAGAWLRRAGRGVWKALEQAGQRRAQAELAQFAALHASQFPELAAFARPQRDR</sequence>
<keyword evidence="3" id="KW-1185">Reference proteome</keyword>
<protein>
    <submittedName>
        <fullName evidence="2">Uncharacterized protein</fullName>
    </submittedName>
</protein>
<accession>A0ABY4SAB3</accession>
<reference evidence="2" key="1">
    <citation type="submission" date="2022-05" db="EMBL/GenBank/DDBJ databases">
        <title>An RpoN-dependent PEP-CTERM gene is involved in floc formation of an Aquincola tertiaricarbonis strain.</title>
        <authorList>
            <person name="Qiu D."/>
            <person name="Xia M."/>
        </authorList>
    </citation>
    <scope>NUCLEOTIDE SEQUENCE</scope>
    <source>
        <strain evidence="2">RN12</strain>
    </source>
</reference>
<proteinExistence type="predicted"/>
<dbReference type="RefSeq" id="WP_250198502.1">
    <property type="nucleotide sequence ID" value="NZ_CP097636.1"/>
</dbReference>
<evidence type="ECO:0000313" key="2">
    <source>
        <dbReference type="EMBL" id="URI10298.1"/>
    </source>
</evidence>
<organism evidence="2 3">
    <name type="scientific">Aquincola tertiaricarbonis</name>
    <dbReference type="NCBI Taxonomy" id="391953"/>
    <lineage>
        <taxon>Bacteria</taxon>
        <taxon>Pseudomonadati</taxon>
        <taxon>Pseudomonadota</taxon>
        <taxon>Betaproteobacteria</taxon>
        <taxon>Burkholderiales</taxon>
        <taxon>Sphaerotilaceae</taxon>
        <taxon>Aquincola</taxon>
    </lineage>
</organism>
<evidence type="ECO:0000313" key="3">
    <source>
        <dbReference type="Proteomes" id="UP001056201"/>
    </source>
</evidence>
<feature type="region of interest" description="Disordered" evidence="1">
    <location>
        <begin position="1"/>
        <end position="20"/>
    </location>
</feature>
<dbReference type="EMBL" id="CP097636">
    <property type="protein sequence ID" value="URI10298.1"/>
    <property type="molecule type" value="Genomic_DNA"/>
</dbReference>
<name>A0ABY4SAB3_AQUTE</name>
<evidence type="ECO:0000256" key="1">
    <source>
        <dbReference type="SAM" id="MobiDB-lite"/>
    </source>
</evidence>
<dbReference type="Proteomes" id="UP001056201">
    <property type="component" value="Chromosome 2"/>
</dbReference>
<gene>
    <name evidence="2" type="ORF">MW290_14880</name>
</gene>